<feature type="compositionally biased region" description="Low complexity" evidence="2">
    <location>
        <begin position="606"/>
        <end position="631"/>
    </location>
</feature>
<dbReference type="InterPro" id="IPR036045">
    <property type="entry name" value="Sec1-like_sf"/>
</dbReference>
<dbReference type="GO" id="GO:0016192">
    <property type="term" value="P:vesicle-mediated transport"/>
    <property type="evidence" value="ECO:0007669"/>
    <property type="project" value="InterPro"/>
</dbReference>
<evidence type="ECO:0000313" key="3">
    <source>
        <dbReference type="EMBL" id="CAF9927398.1"/>
    </source>
</evidence>
<name>A0A8H3IQ75_9LECA</name>
<evidence type="ECO:0008006" key="5">
    <source>
        <dbReference type="Google" id="ProtNLM"/>
    </source>
</evidence>
<proteinExistence type="inferred from homology"/>
<dbReference type="Gene3D" id="1.25.40.60">
    <property type="match status" value="1"/>
</dbReference>
<feature type="compositionally biased region" description="Basic and acidic residues" evidence="2">
    <location>
        <begin position="637"/>
        <end position="649"/>
    </location>
</feature>
<gene>
    <name evidence="3" type="ORF">GOMPHAMPRED_004384</name>
</gene>
<accession>A0A8H3IQ75</accession>
<dbReference type="InterPro" id="IPR043127">
    <property type="entry name" value="Sec-1-like_dom3a"/>
</dbReference>
<feature type="region of interest" description="Disordered" evidence="2">
    <location>
        <begin position="589"/>
        <end position="659"/>
    </location>
</feature>
<feature type="compositionally biased region" description="Basic residues" evidence="2">
    <location>
        <begin position="650"/>
        <end position="659"/>
    </location>
</feature>
<dbReference type="PIRSF" id="PIRSF005715">
    <property type="entry name" value="VPS45_Sec1"/>
    <property type="match status" value="1"/>
</dbReference>
<dbReference type="InterPro" id="IPR001619">
    <property type="entry name" value="Sec1-like"/>
</dbReference>
<dbReference type="OrthoDB" id="2228at2759"/>
<dbReference type="PANTHER" id="PTHR11679">
    <property type="entry name" value="VESICLE PROTEIN SORTING-ASSOCIATED"/>
    <property type="match status" value="1"/>
</dbReference>
<evidence type="ECO:0000256" key="2">
    <source>
        <dbReference type="SAM" id="MobiDB-lite"/>
    </source>
</evidence>
<evidence type="ECO:0000256" key="1">
    <source>
        <dbReference type="ARBA" id="ARBA00009884"/>
    </source>
</evidence>
<dbReference type="Pfam" id="PF00995">
    <property type="entry name" value="Sec1"/>
    <property type="match status" value="2"/>
</dbReference>
<protein>
    <recommendedName>
        <fullName evidence="5">Sec1-like protein</fullName>
    </recommendedName>
</protein>
<dbReference type="EMBL" id="CAJPDQ010000027">
    <property type="protein sequence ID" value="CAF9927398.1"/>
    <property type="molecule type" value="Genomic_DNA"/>
</dbReference>
<dbReference type="Proteomes" id="UP000664169">
    <property type="component" value="Unassembled WGS sequence"/>
</dbReference>
<dbReference type="Gene3D" id="3.90.830.10">
    <property type="entry name" value="Syntaxin Binding Protein 1, Chain A, domain 2"/>
    <property type="match status" value="1"/>
</dbReference>
<sequence>MGTSAITAVRDIILNVVRRTAHGDWKIVVLDHGSRRIVESVMKSDEIIQENVTNVEQIEEKRGDNKSMPALYLLSPEPYVVDCLVADIRRNRYKQKHVVWTALLPPDLKQKIDRAPGAMDQIAAFSILNIDFYPQESHLISFRDPPLNPTHEAAVLCSHLARLVQDGLDEYAQYHKDFPPQSPRPRGVLLITDRTMDLFAPIVHEFTYQAMAHELLPLREGDKTFYRTIVNQGTVKQEEKEMELGEQDKIWVENRHLHMKDLLEKLVADFNKFRAENPQFADEAPTTLNTIKNMIAGLPHYQQGKELYSLHLSMAQECMNVFQAHKLPDVALVEQCMATGLDEDYKKPKNITDQVVRLLDDEAIPAQDRVRLIMEYVLHRDGIFASDITKLLAHAQLPPPDMDLVCNLDLLGARVIRQIRESRKEPPPLFAPKPRPAVTSEEVSLSRYEPLLKQMLEDQLKGTLDQNVFPYTKPTIDGNEALANQITMSQSSLRSAKPTWARTRPTANEPRQRVIVFVAGGATWSEARSCYEISRQYSRDTFLATSHMVTPSLFLQHLGDLSADRRQLDLPQDRPPQKAPAHVFEQEPVAAPAPAPPPVAALANMNISARPSSSNSSISKPSSHKSQSSQSTFLGPQDRKTEKHPDKDKEKKKRGFFKF</sequence>
<comment type="similarity">
    <text evidence="1">Belongs to the STXBP/unc-18/SEC1 family.</text>
</comment>
<dbReference type="Gene3D" id="3.40.50.2060">
    <property type="match status" value="1"/>
</dbReference>
<dbReference type="SUPFAM" id="SSF56815">
    <property type="entry name" value="Sec1/munc18-like (SM) proteins"/>
    <property type="match status" value="1"/>
</dbReference>
<dbReference type="Gene3D" id="3.40.50.1910">
    <property type="match status" value="1"/>
</dbReference>
<dbReference type="InterPro" id="IPR027482">
    <property type="entry name" value="Sec1-like_dom2"/>
</dbReference>
<evidence type="ECO:0000313" key="4">
    <source>
        <dbReference type="Proteomes" id="UP000664169"/>
    </source>
</evidence>
<dbReference type="InterPro" id="IPR043154">
    <property type="entry name" value="Sec-1-like_dom1"/>
</dbReference>
<dbReference type="AlphaFoldDB" id="A0A8H3IQ75"/>
<reference evidence="3" key="1">
    <citation type="submission" date="2021-03" db="EMBL/GenBank/DDBJ databases">
        <authorList>
            <person name="Tagirdzhanova G."/>
        </authorList>
    </citation>
    <scope>NUCLEOTIDE SEQUENCE</scope>
</reference>
<organism evidence="3 4">
    <name type="scientific">Gomphillus americanus</name>
    <dbReference type="NCBI Taxonomy" id="1940652"/>
    <lineage>
        <taxon>Eukaryota</taxon>
        <taxon>Fungi</taxon>
        <taxon>Dikarya</taxon>
        <taxon>Ascomycota</taxon>
        <taxon>Pezizomycotina</taxon>
        <taxon>Lecanoromycetes</taxon>
        <taxon>OSLEUM clade</taxon>
        <taxon>Ostropomycetidae</taxon>
        <taxon>Ostropales</taxon>
        <taxon>Graphidaceae</taxon>
        <taxon>Gomphilloideae</taxon>
        <taxon>Gomphillus</taxon>
    </lineage>
</organism>
<keyword evidence="4" id="KW-1185">Reference proteome</keyword>
<comment type="caution">
    <text evidence="3">The sequence shown here is derived from an EMBL/GenBank/DDBJ whole genome shotgun (WGS) entry which is preliminary data.</text>
</comment>